<gene>
    <name evidence="3" type="ORF">PG986_004078</name>
</gene>
<dbReference type="Gene3D" id="1.25.40.20">
    <property type="entry name" value="Ankyrin repeat-containing domain"/>
    <property type="match status" value="1"/>
</dbReference>
<reference evidence="3 4" key="1">
    <citation type="submission" date="2023-01" db="EMBL/GenBank/DDBJ databases">
        <title>Analysis of 21 Apiospora genomes using comparative genomics revels a genus with tremendous synthesis potential of carbohydrate active enzymes and secondary metabolites.</title>
        <authorList>
            <person name="Sorensen T."/>
        </authorList>
    </citation>
    <scope>NUCLEOTIDE SEQUENCE [LARGE SCALE GENOMIC DNA]</scope>
    <source>
        <strain evidence="3 4">CBS 24483</strain>
    </source>
</reference>
<dbReference type="PANTHER" id="PTHR11673">
    <property type="entry name" value="TRANSLATION INITIATION FACTOR 5A FAMILY MEMBER"/>
    <property type="match status" value="1"/>
</dbReference>
<dbReference type="Gene3D" id="2.30.30.30">
    <property type="match status" value="1"/>
</dbReference>
<evidence type="ECO:0000313" key="4">
    <source>
        <dbReference type="Proteomes" id="UP001391051"/>
    </source>
</evidence>
<dbReference type="Pfam" id="PF21485">
    <property type="entry name" value="IF5A-like_N"/>
    <property type="match status" value="1"/>
</dbReference>
<dbReference type="Gene3D" id="2.40.50.140">
    <property type="entry name" value="Nucleic acid-binding proteins"/>
    <property type="match status" value="1"/>
</dbReference>
<dbReference type="InterPro" id="IPR008991">
    <property type="entry name" value="Translation_prot_SH3-like_sf"/>
</dbReference>
<dbReference type="InterPro" id="IPR014722">
    <property type="entry name" value="Rib_uL2_dom2"/>
</dbReference>
<feature type="compositionally biased region" description="Polar residues" evidence="1">
    <location>
        <begin position="24"/>
        <end position="35"/>
    </location>
</feature>
<dbReference type="RefSeq" id="XP_066702927.1">
    <property type="nucleotide sequence ID" value="XM_066840300.1"/>
</dbReference>
<dbReference type="InterPro" id="IPR012340">
    <property type="entry name" value="NA-bd_OB-fold"/>
</dbReference>
<feature type="domain" description="Translation initiation factor 5A-like N-terminal" evidence="2">
    <location>
        <begin position="34"/>
        <end position="85"/>
    </location>
</feature>
<evidence type="ECO:0000259" key="2">
    <source>
        <dbReference type="Pfam" id="PF21485"/>
    </source>
</evidence>
<dbReference type="SUPFAM" id="SSF50249">
    <property type="entry name" value="Nucleic acid-binding proteins"/>
    <property type="match status" value="1"/>
</dbReference>
<dbReference type="SUPFAM" id="SSF50104">
    <property type="entry name" value="Translation proteins SH3-like domain"/>
    <property type="match status" value="1"/>
</dbReference>
<dbReference type="Proteomes" id="UP001391051">
    <property type="component" value="Unassembled WGS sequence"/>
</dbReference>
<dbReference type="EMBL" id="JAQQWE010000003">
    <property type="protein sequence ID" value="KAK7959224.1"/>
    <property type="molecule type" value="Genomic_DNA"/>
</dbReference>
<feature type="region of interest" description="Disordered" evidence="1">
    <location>
        <begin position="1"/>
        <end position="36"/>
    </location>
</feature>
<sequence>MADDNKDGNIGHGDSQDTTEGDNEPSQPQRNSVTTPCHHIRMGDILLLRGRPCQVIRISTSGATGQHRYLGVDLFTKQLHEESSQVQHPSPSVLVQTMRGPIFKQYHVLGLQDGHIVALTQEGDVKSKLPVSEQGNLYHRIHTALGSGLGGIRVLVLTDGNDELCVDMKVICGSRLSIVESEEVIDLHSLARNGELDKVRLAIKQGRARLHELDDRKRPPIFDAIEHCHGDVAAEFAYAASNLNITVEINSETKTALDIAVETAKREPVMAHLPDILLQNGAKPILDIDVAISDLLVATSKGNHKRVKELLDGGTV</sequence>
<dbReference type="GeneID" id="92073362"/>
<proteinExistence type="predicted"/>
<organism evidence="3 4">
    <name type="scientific">Apiospora aurea</name>
    <dbReference type="NCBI Taxonomy" id="335848"/>
    <lineage>
        <taxon>Eukaryota</taxon>
        <taxon>Fungi</taxon>
        <taxon>Dikarya</taxon>
        <taxon>Ascomycota</taxon>
        <taxon>Pezizomycotina</taxon>
        <taxon>Sordariomycetes</taxon>
        <taxon>Xylariomycetidae</taxon>
        <taxon>Amphisphaeriales</taxon>
        <taxon>Apiosporaceae</taxon>
        <taxon>Apiospora</taxon>
    </lineage>
</organism>
<accession>A0ABR1QLJ8</accession>
<protein>
    <submittedName>
        <fullName evidence="3">Woronin body major protein</fullName>
    </submittedName>
</protein>
<dbReference type="InterPro" id="IPR001884">
    <property type="entry name" value="IF5A-like"/>
</dbReference>
<keyword evidence="4" id="KW-1185">Reference proteome</keyword>
<dbReference type="InterPro" id="IPR048670">
    <property type="entry name" value="IF5A-like_N"/>
</dbReference>
<dbReference type="InterPro" id="IPR036770">
    <property type="entry name" value="Ankyrin_rpt-contain_sf"/>
</dbReference>
<name>A0ABR1QLJ8_9PEZI</name>
<evidence type="ECO:0000256" key="1">
    <source>
        <dbReference type="SAM" id="MobiDB-lite"/>
    </source>
</evidence>
<dbReference type="SUPFAM" id="SSF48403">
    <property type="entry name" value="Ankyrin repeat"/>
    <property type="match status" value="1"/>
</dbReference>
<evidence type="ECO:0000313" key="3">
    <source>
        <dbReference type="EMBL" id="KAK7959224.1"/>
    </source>
</evidence>
<comment type="caution">
    <text evidence="3">The sequence shown here is derived from an EMBL/GenBank/DDBJ whole genome shotgun (WGS) entry which is preliminary data.</text>
</comment>